<name>A0A8D0B7Y5_SALMN</name>
<evidence type="ECO:0008006" key="5">
    <source>
        <dbReference type="Google" id="ProtNLM"/>
    </source>
</evidence>
<dbReference type="OMA" id="PAHGPDY"/>
<dbReference type="PANTHER" id="PTHR24104">
    <property type="entry name" value="E3 UBIQUITIN-PROTEIN LIGASE NHLRC1-RELATED"/>
    <property type="match status" value="1"/>
</dbReference>
<dbReference type="InterPro" id="IPR011042">
    <property type="entry name" value="6-blade_b-propeller_TolB-like"/>
</dbReference>
<dbReference type="InterPro" id="IPR050952">
    <property type="entry name" value="TRIM-NHL_E3_ligases"/>
</dbReference>
<dbReference type="GO" id="GO:0061630">
    <property type="term" value="F:ubiquitin protein ligase activity"/>
    <property type="evidence" value="ECO:0007669"/>
    <property type="project" value="TreeGrafter"/>
</dbReference>
<feature type="repeat" description="NHL" evidence="2">
    <location>
        <begin position="63"/>
        <end position="108"/>
    </location>
</feature>
<dbReference type="Ensembl" id="ENSSMRT00000004223.1">
    <property type="protein sequence ID" value="ENSSMRP00000003540.1"/>
    <property type="gene ID" value="ENSSMRG00000002981.1"/>
</dbReference>
<proteinExistence type="predicted"/>
<evidence type="ECO:0000256" key="2">
    <source>
        <dbReference type="PROSITE-ProRule" id="PRU00504"/>
    </source>
</evidence>
<reference evidence="3" key="2">
    <citation type="submission" date="2025-09" db="UniProtKB">
        <authorList>
            <consortium name="Ensembl"/>
        </authorList>
    </citation>
    <scope>IDENTIFICATION</scope>
</reference>
<dbReference type="Gene3D" id="2.120.10.30">
    <property type="entry name" value="TolB, C-terminal domain"/>
    <property type="match status" value="1"/>
</dbReference>
<dbReference type="PANTHER" id="PTHR24104:SF53">
    <property type="match status" value="1"/>
</dbReference>
<dbReference type="InterPro" id="IPR001258">
    <property type="entry name" value="NHL_repeat"/>
</dbReference>
<dbReference type="PROSITE" id="PS51125">
    <property type="entry name" value="NHL"/>
    <property type="match status" value="1"/>
</dbReference>
<organism evidence="3 4">
    <name type="scientific">Salvator merianae</name>
    <name type="common">Argentine black and white tegu</name>
    <name type="synonym">Tupinambis merianae</name>
    <dbReference type="NCBI Taxonomy" id="96440"/>
    <lineage>
        <taxon>Eukaryota</taxon>
        <taxon>Metazoa</taxon>
        <taxon>Chordata</taxon>
        <taxon>Craniata</taxon>
        <taxon>Vertebrata</taxon>
        <taxon>Euteleostomi</taxon>
        <taxon>Lepidosauria</taxon>
        <taxon>Squamata</taxon>
        <taxon>Bifurcata</taxon>
        <taxon>Unidentata</taxon>
        <taxon>Episquamata</taxon>
        <taxon>Laterata</taxon>
        <taxon>Teiioidea</taxon>
        <taxon>Teiidae</taxon>
        <taxon>Salvator</taxon>
    </lineage>
</organism>
<dbReference type="GO" id="GO:0000209">
    <property type="term" value="P:protein polyubiquitination"/>
    <property type="evidence" value="ECO:0007669"/>
    <property type="project" value="TreeGrafter"/>
</dbReference>
<dbReference type="SUPFAM" id="SSF63829">
    <property type="entry name" value="Calcium-dependent phosphotriesterase"/>
    <property type="match status" value="1"/>
</dbReference>
<protein>
    <recommendedName>
        <fullName evidence="5">NHL repeat containing protein</fullName>
    </recommendedName>
</protein>
<dbReference type="GO" id="GO:0043161">
    <property type="term" value="P:proteasome-mediated ubiquitin-dependent protein catabolic process"/>
    <property type="evidence" value="ECO:0007669"/>
    <property type="project" value="TreeGrafter"/>
</dbReference>
<dbReference type="Proteomes" id="UP000694421">
    <property type="component" value="Unplaced"/>
</dbReference>
<keyword evidence="1" id="KW-0677">Repeat</keyword>
<dbReference type="Pfam" id="PF01436">
    <property type="entry name" value="NHL"/>
    <property type="match status" value="2"/>
</dbReference>
<evidence type="ECO:0000313" key="3">
    <source>
        <dbReference type="Ensembl" id="ENSSMRP00000003540.1"/>
    </source>
</evidence>
<keyword evidence="4" id="KW-1185">Reference proteome</keyword>
<sequence>MTLLIAAAEAPGRVPSGPTDHPLPGFHKPYLVASNARGEVAVSERGLDGGCCVKVLGAGWQVLRVLGTPGGSPPRLTNPWGVALDEAGQVLVADWGRQIHSVVCYPPRGAGWPVATEGLNSPRGVALLGERHLVVADSMHHCLKSFRY</sequence>
<accession>A0A8D0B7Y5</accession>
<dbReference type="GeneTree" id="ENSGT01140000285147"/>
<dbReference type="AlphaFoldDB" id="A0A8D0B7Y5"/>
<reference evidence="3" key="1">
    <citation type="submission" date="2025-08" db="UniProtKB">
        <authorList>
            <consortium name="Ensembl"/>
        </authorList>
    </citation>
    <scope>IDENTIFICATION</scope>
</reference>
<evidence type="ECO:0000256" key="1">
    <source>
        <dbReference type="ARBA" id="ARBA00022737"/>
    </source>
</evidence>
<evidence type="ECO:0000313" key="4">
    <source>
        <dbReference type="Proteomes" id="UP000694421"/>
    </source>
</evidence>